<dbReference type="AlphaFoldDB" id="A0ABD0W419"/>
<feature type="transmembrane region" description="Helical" evidence="1">
    <location>
        <begin position="69"/>
        <end position="93"/>
    </location>
</feature>
<feature type="transmembrane region" description="Helical" evidence="1">
    <location>
        <begin position="264"/>
        <end position="287"/>
    </location>
</feature>
<evidence type="ECO:0000256" key="1">
    <source>
        <dbReference type="SAM" id="Phobius"/>
    </source>
</evidence>
<gene>
    <name evidence="2" type="ORF">M5K25_001784</name>
</gene>
<protein>
    <recommendedName>
        <fullName evidence="4">Transmembrane protein</fullName>
    </recommendedName>
</protein>
<evidence type="ECO:0000313" key="3">
    <source>
        <dbReference type="Proteomes" id="UP001552299"/>
    </source>
</evidence>
<keyword evidence="1" id="KW-1133">Transmembrane helix</keyword>
<organism evidence="2 3">
    <name type="scientific">Dendrobium thyrsiflorum</name>
    <name type="common">Pinecone-like raceme dendrobium</name>
    <name type="synonym">Orchid</name>
    <dbReference type="NCBI Taxonomy" id="117978"/>
    <lineage>
        <taxon>Eukaryota</taxon>
        <taxon>Viridiplantae</taxon>
        <taxon>Streptophyta</taxon>
        <taxon>Embryophyta</taxon>
        <taxon>Tracheophyta</taxon>
        <taxon>Spermatophyta</taxon>
        <taxon>Magnoliopsida</taxon>
        <taxon>Liliopsida</taxon>
        <taxon>Asparagales</taxon>
        <taxon>Orchidaceae</taxon>
        <taxon>Epidendroideae</taxon>
        <taxon>Malaxideae</taxon>
        <taxon>Dendrobiinae</taxon>
        <taxon>Dendrobium</taxon>
    </lineage>
</organism>
<feature type="transmembrane region" description="Helical" evidence="1">
    <location>
        <begin position="105"/>
        <end position="124"/>
    </location>
</feature>
<name>A0ABD0W419_DENTH</name>
<sequence length="301" mass="32398">MAVGGCLPSIGCCQLVLPVADCLLLLAFRGLLLLAFPWLAALGLPVAVLCPLACCFWPSRGCFLSRLAAACWSSCGVFSIPVGCCLLVFLWWFINEEIQCYEIPPLFLCVGCLVSSLCSLLSWADFMAVGGCLPSIGCCQLVLPGADCLLLLAFPWLAAVGLPVAWGTFACINLLAPIHLNLKSKPEKVRTKAITDNIRFEKDVQFVIGHTSRVAAAFWYPTGGKPWSKSQHYSASCDWLPLDITVPSSSSSSYMTSSNSSWDAATAFSLLLSVLAFCLSVFLGYWVSRSKAVPFTPIDGL</sequence>
<dbReference type="PANTHER" id="PTHR36044:SF1">
    <property type="entry name" value="HEME BINDING PROTEIN"/>
    <property type="match status" value="1"/>
</dbReference>
<comment type="caution">
    <text evidence="2">The sequence shown here is derived from an EMBL/GenBank/DDBJ whole genome shotgun (WGS) entry which is preliminary data.</text>
</comment>
<proteinExistence type="predicted"/>
<accession>A0ABD0W419</accession>
<feature type="transmembrane region" description="Helical" evidence="1">
    <location>
        <begin position="34"/>
        <end position="57"/>
    </location>
</feature>
<reference evidence="2 3" key="1">
    <citation type="journal article" date="2024" name="Plant Biotechnol. J.">
        <title>Dendrobium thyrsiflorum genome and its molecular insights into genes involved in important horticultural traits.</title>
        <authorList>
            <person name="Chen B."/>
            <person name="Wang J.Y."/>
            <person name="Zheng P.J."/>
            <person name="Li K.L."/>
            <person name="Liang Y.M."/>
            <person name="Chen X.F."/>
            <person name="Zhang C."/>
            <person name="Zhao X."/>
            <person name="He X."/>
            <person name="Zhang G.Q."/>
            <person name="Liu Z.J."/>
            <person name="Xu Q."/>
        </authorList>
    </citation>
    <scope>NUCLEOTIDE SEQUENCE [LARGE SCALE GENOMIC DNA]</scope>
    <source>
        <strain evidence="2">GZMU011</strain>
    </source>
</reference>
<keyword evidence="1" id="KW-0472">Membrane</keyword>
<keyword evidence="1" id="KW-0812">Transmembrane</keyword>
<evidence type="ECO:0008006" key="4">
    <source>
        <dbReference type="Google" id="ProtNLM"/>
    </source>
</evidence>
<dbReference type="EMBL" id="JANQDX010000002">
    <property type="protein sequence ID" value="KAL0927598.1"/>
    <property type="molecule type" value="Genomic_DNA"/>
</dbReference>
<dbReference type="PANTHER" id="PTHR36044">
    <property type="entry name" value="HEME BINDING PROTEIN"/>
    <property type="match status" value="1"/>
</dbReference>
<evidence type="ECO:0000313" key="2">
    <source>
        <dbReference type="EMBL" id="KAL0927598.1"/>
    </source>
</evidence>
<keyword evidence="3" id="KW-1185">Reference proteome</keyword>
<dbReference type="Proteomes" id="UP001552299">
    <property type="component" value="Unassembled WGS sequence"/>
</dbReference>